<name>A0A835KAG7_9ROSI</name>
<keyword evidence="2" id="KW-1185">Reference proteome</keyword>
<reference evidence="1 2" key="1">
    <citation type="submission" date="2020-10" db="EMBL/GenBank/DDBJ databases">
        <title>Plant Genome Project.</title>
        <authorList>
            <person name="Zhang R.-G."/>
        </authorList>
    </citation>
    <scope>NUCLEOTIDE SEQUENCE [LARGE SCALE GENOMIC DNA]</scope>
    <source>
        <strain evidence="1">FAFU-HL-1</strain>
        <tissue evidence="1">Leaf</tissue>
    </source>
</reference>
<sequence>MRDIEVHPSLKLLSKDENLPICSVWQQVLIAQKLWQRFWKTQNLQRFSSDAKKSGIGYDPRNS</sequence>
<evidence type="ECO:0000313" key="2">
    <source>
        <dbReference type="Proteomes" id="UP000657918"/>
    </source>
</evidence>
<dbReference type="Proteomes" id="UP000657918">
    <property type="component" value="Unassembled WGS sequence"/>
</dbReference>
<organism evidence="1 2">
    <name type="scientific">Salix dunnii</name>
    <dbReference type="NCBI Taxonomy" id="1413687"/>
    <lineage>
        <taxon>Eukaryota</taxon>
        <taxon>Viridiplantae</taxon>
        <taxon>Streptophyta</taxon>
        <taxon>Embryophyta</taxon>
        <taxon>Tracheophyta</taxon>
        <taxon>Spermatophyta</taxon>
        <taxon>Magnoliopsida</taxon>
        <taxon>eudicotyledons</taxon>
        <taxon>Gunneridae</taxon>
        <taxon>Pentapetalae</taxon>
        <taxon>rosids</taxon>
        <taxon>fabids</taxon>
        <taxon>Malpighiales</taxon>
        <taxon>Salicaceae</taxon>
        <taxon>Saliceae</taxon>
        <taxon>Salix</taxon>
    </lineage>
</organism>
<dbReference type="EMBL" id="JADGMS010000005">
    <property type="protein sequence ID" value="KAF9682351.1"/>
    <property type="molecule type" value="Genomic_DNA"/>
</dbReference>
<dbReference type="AlphaFoldDB" id="A0A835KAG7"/>
<accession>A0A835KAG7</accession>
<protein>
    <submittedName>
        <fullName evidence="1">Uncharacterized protein</fullName>
    </submittedName>
</protein>
<proteinExistence type="predicted"/>
<evidence type="ECO:0000313" key="1">
    <source>
        <dbReference type="EMBL" id="KAF9682351.1"/>
    </source>
</evidence>
<comment type="caution">
    <text evidence="1">The sequence shown here is derived from an EMBL/GenBank/DDBJ whole genome shotgun (WGS) entry which is preliminary data.</text>
</comment>
<gene>
    <name evidence="1" type="ORF">SADUNF_Sadunf05G0100000</name>
</gene>